<reference evidence="1" key="1">
    <citation type="submission" date="2016-05" db="EMBL/GenBank/DDBJ databases">
        <authorList>
            <person name="Lavstsen T."/>
            <person name="Jespersen J.S."/>
        </authorList>
    </citation>
    <scope>NUCLEOTIDE SEQUENCE</scope>
    <source>
        <tissue evidence="1">Brain</tissue>
    </source>
</reference>
<proteinExistence type="predicted"/>
<dbReference type="AlphaFoldDB" id="A0A1A7WNJ6"/>
<sequence length="70" mass="7875">KGNTCKIADNIPRPGAPCKISSRRVQMILRTVRKQPRTTREELVNGTTVLKVTIGNKLQYVVRDLKGLPF</sequence>
<dbReference type="EMBL" id="HADW01005895">
    <property type="protein sequence ID" value="SBP07295.1"/>
    <property type="molecule type" value="Transcribed_RNA"/>
</dbReference>
<feature type="non-terminal residue" evidence="1">
    <location>
        <position position="1"/>
    </location>
</feature>
<reference evidence="1" key="2">
    <citation type="submission" date="2016-06" db="EMBL/GenBank/DDBJ databases">
        <title>The genome of a short-lived fish provides insights into sex chromosome evolution and the genetic control of aging.</title>
        <authorList>
            <person name="Reichwald K."/>
            <person name="Felder M."/>
            <person name="Petzold A."/>
            <person name="Koch P."/>
            <person name="Groth M."/>
            <person name="Platzer M."/>
        </authorList>
    </citation>
    <scope>NUCLEOTIDE SEQUENCE</scope>
    <source>
        <tissue evidence="1">Brain</tissue>
    </source>
</reference>
<gene>
    <name evidence="1" type="primary">Nfu_g_1_024665</name>
</gene>
<protein>
    <submittedName>
        <fullName evidence="1">Uncharacterized protein</fullName>
    </submittedName>
</protein>
<feature type="non-terminal residue" evidence="1">
    <location>
        <position position="70"/>
    </location>
</feature>
<name>A0A1A7WNJ6_9TELE</name>
<accession>A0A1A7WNJ6</accession>
<evidence type="ECO:0000313" key="1">
    <source>
        <dbReference type="EMBL" id="SBP07295.1"/>
    </source>
</evidence>
<organism evidence="1">
    <name type="scientific">Iconisemion striatum</name>
    <dbReference type="NCBI Taxonomy" id="60296"/>
    <lineage>
        <taxon>Eukaryota</taxon>
        <taxon>Metazoa</taxon>
        <taxon>Chordata</taxon>
        <taxon>Craniata</taxon>
        <taxon>Vertebrata</taxon>
        <taxon>Euteleostomi</taxon>
        <taxon>Actinopterygii</taxon>
        <taxon>Neopterygii</taxon>
        <taxon>Teleostei</taxon>
        <taxon>Neoteleostei</taxon>
        <taxon>Acanthomorphata</taxon>
        <taxon>Ovalentaria</taxon>
        <taxon>Atherinomorphae</taxon>
        <taxon>Cyprinodontiformes</taxon>
        <taxon>Nothobranchiidae</taxon>
        <taxon>Iconisemion</taxon>
    </lineage>
</organism>